<dbReference type="SUPFAM" id="SSF53335">
    <property type="entry name" value="S-adenosyl-L-methionine-dependent methyltransferases"/>
    <property type="match status" value="1"/>
</dbReference>
<sequence>MDARAYRLSFMKESDVYEVDFAEVLQMKNTIIQVAMDSISECQHLMVAAKSLNRVACDIKEDNWLEKPKISGFVPQKKMVWILEGILYYLPHSQAMGVLKTIAENCTLTHTILLADFMNKQSTGLSNLSTISTVQCSV</sequence>
<dbReference type="InterPro" id="IPR029063">
    <property type="entry name" value="SAM-dependent_MTases_sf"/>
</dbReference>
<keyword evidence="4" id="KW-1185">Reference proteome</keyword>
<dbReference type="PANTHER" id="PTHR43619">
    <property type="entry name" value="S-ADENOSYL-L-METHIONINE-DEPENDENT METHYLTRANSFERASE YKTD-RELATED"/>
    <property type="match status" value="1"/>
</dbReference>
<evidence type="ECO:0000256" key="1">
    <source>
        <dbReference type="ARBA" id="ARBA00022603"/>
    </source>
</evidence>
<dbReference type="Proteomes" id="UP001237642">
    <property type="component" value="Unassembled WGS sequence"/>
</dbReference>
<name>A0AAD8J861_9APIA</name>
<dbReference type="GO" id="GO:0032259">
    <property type="term" value="P:methylation"/>
    <property type="evidence" value="ECO:0007669"/>
    <property type="project" value="UniProtKB-KW"/>
</dbReference>
<evidence type="ECO:0000313" key="4">
    <source>
        <dbReference type="Proteomes" id="UP001237642"/>
    </source>
</evidence>
<gene>
    <name evidence="3" type="ORF">POM88_008532</name>
</gene>
<evidence type="ECO:0000256" key="2">
    <source>
        <dbReference type="ARBA" id="ARBA00022679"/>
    </source>
</evidence>
<dbReference type="InterPro" id="IPR007213">
    <property type="entry name" value="Ppm1/Ppm2/Tcmp"/>
</dbReference>
<keyword evidence="2" id="KW-0808">Transferase</keyword>
<evidence type="ECO:0000313" key="3">
    <source>
        <dbReference type="EMBL" id="KAK1398669.1"/>
    </source>
</evidence>
<protein>
    <submittedName>
        <fullName evidence="3">Leucine carboxyl methyltransferase</fullName>
    </submittedName>
</protein>
<organism evidence="3 4">
    <name type="scientific">Heracleum sosnowskyi</name>
    <dbReference type="NCBI Taxonomy" id="360622"/>
    <lineage>
        <taxon>Eukaryota</taxon>
        <taxon>Viridiplantae</taxon>
        <taxon>Streptophyta</taxon>
        <taxon>Embryophyta</taxon>
        <taxon>Tracheophyta</taxon>
        <taxon>Spermatophyta</taxon>
        <taxon>Magnoliopsida</taxon>
        <taxon>eudicotyledons</taxon>
        <taxon>Gunneridae</taxon>
        <taxon>Pentapetalae</taxon>
        <taxon>asterids</taxon>
        <taxon>campanulids</taxon>
        <taxon>Apiales</taxon>
        <taxon>Apiaceae</taxon>
        <taxon>Apioideae</taxon>
        <taxon>apioid superclade</taxon>
        <taxon>Tordylieae</taxon>
        <taxon>Tordyliinae</taxon>
        <taxon>Heracleum</taxon>
    </lineage>
</organism>
<dbReference type="GO" id="GO:0008168">
    <property type="term" value="F:methyltransferase activity"/>
    <property type="evidence" value="ECO:0007669"/>
    <property type="project" value="UniProtKB-KW"/>
</dbReference>
<accession>A0AAD8J861</accession>
<dbReference type="EMBL" id="JAUIZM010000002">
    <property type="protein sequence ID" value="KAK1398669.1"/>
    <property type="molecule type" value="Genomic_DNA"/>
</dbReference>
<comment type="caution">
    <text evidence="3">The sequence shown here is derived from an EMBL/GenBank/DDBJ whole genome shotgun (WGS) entry which is preliminary data.</text>
</comment>
<proteinExistence type="predicted"/>
<dbReference type="AlphaFoldDB" id="A0AAD8J861"/>
<reference evidence="3" key="2">
    <citation type="submission" date="2023-05" db="EMBL/GenBank/DDBJ databases">
        <authorList>
            <person name="Schelkunov M.I."/>
        </authorList>
    </citation>
    <scope>NUCLEOTIDE SEQUENCE</scope>
    <source>
        <strain evidence="3">Hsosn_3</strain>
        <tissue evidence="3">Leaf</tissue>
    </source>
</reference>
<reference evidence="3" key="1">
    <citation type="submission" date="2023-02" db="EMBL/GenBank/DDBJ databases">
        <title>Genome of toxic invasive species Heracleum sosnowskyi carries increased number of genes despite the absence of recent whole-genome duplications.</title>
        <authorList>
            <person name="Schelkunov M."/>
            <person name="Shtratnikova V."/>
            <person name="Makarenko M."/>
            <person name="Klepikova A."/>
            <person name="Omelchenko D."/>
            <person name="Novikova G."/>
            <person name="Obukhova E."/>
            <person name="Bogdanov V."/>
            <person name="Penin A."/>
            <person name="Logacheva M."/>
        </authorList>
    </citation>
    <scope>NUCLEOTIDE SEQUENCE</scope>
    <source>
        <strain evidence="3">Hsosn_3</strain>
        <tissue evidence="3">Leaf</tissue>
    </source>
</reference>
<dbReference type="Gene3D" id="3.40.50.150">
    <property type="entry name" value="Vaccinia Virus protein VP39"/>
    <property type="match status" value="1"/>
</dbReference>
<dbReference type="Pfam" id="PF04072">
    <property type="entry name" value="LCM"/>
    <property type="match status" value="1"/>
</dbReference>
<dbReference type="PANTHER" id="PTHR43619:SF8">
    <property type="entry name" value="LEUCINE CARBOXYL METHYLTRANSFERASE"/>
    <property type="match status" value="1"/>
</dbReference>
<keyword evidence="1 3" id="KW-0489">Methyltransferase</keyword>